<feature type="coiled-coil region" evidence="4">
    <location>
        <begin position="33"/>
        <end position="60"/>
    </location>
</feature>
<dbReference type="GO" id="GO:0043332">
    <property type="term" value="C:mating projection tip"/>
    <property type="evidence" value="ECO:0007669"/>
    <property type="project" value="TreeGrafter"/>
</dbReference>
<evidence type="ECO:0000256" key="2">
    <source>
        <dbReference type="ARBA" id="ARBA00022490"/>
    </source>
</evidence>
<dbReference type="InterPro" id="IPR027267">
    <property type="entry name" value="AH/BAR_dom_sf"/>
</dbReference>
<comment type="subcellular location">
    <subcellularLocation>
        <location evidence="1">Cytoplasm</location>
        <location evidence="1">Cytoskeleton</location>
    </subcellularLocation>
</comment>
<dbReference type="GO" id="GO:1990528">
    <property type="term" value="C:Rvs161p-Rvs167p complex"/>
    <property type="evidence" value="ECO:0007669"/>
    <property type="project" value="TreeGrafter"/>
</dbReference>
<dbReference type="SMART" id="SM00721">
    <property type="entry name" value="BAR"/>
    <property type="match status" value="1"/>
</dbReference>
<keyword evidence="4" id="KW-0175">Coiled coil</keyword>
<dbReference type="SUPFAM" id="SSF103657">
    <property type="entry name" value="BAR/IMD domain-like"/>
    <property type="match status" value="1"/>
</dbReference>
<dbReference type="GO" id="GO:0015629">
    <property type="term" value="C:actin cytoskeleton"/>
    <property type="evidence" value="ECO:0007669"/>
    <property type="project" value="TreeGrafter"/>
</dbReference>
<evidence type="ECO:0000256" key="3">
    <source>
        <dbReference type="ARBA" id="ARBA00023212"/>
    </source>
</evidence>
<name>A0AAD5PHD4_9FUNG</name>
<keyword evidence="3" id="KW-0206">Cytoskeleton</keyword>
<gene>
    <name evidence="6" type="ORF">BDA99DRAFT_500828</name>
</gene>
<comment type="caution">
    <text evidence="6">The sequence shown here is derived from an EMBL/GenBank/DDBJ whole genome shotgun (WGS) entry which is preliminary data.</text>
</comment>
<dbReference type="Pfam" id="PF03114">
    <property type="entry name" value="BAR"/>
    <property type="match status" value="1"/>
</dbReference>
<dbReference type="GO" id="GO:0051666">
    <property type="term" value="P:actin cortical patch localization"/>
    <property type="evidence" value="ECO:0007669"/>
    <property type="project" value="InterPro"/>
</dbReference>
<proteinExistence type="predicted"/>
<dbReference type="GO" id="GO:0008289">
    <property type="term" value="F:lipid binding"/>
    <property type="evidence" value="ECO:0007669"/>
    <property type="project" value="TreeGrafter"/>
</dbReference>
<reference evidence="6" key="1">
    <citation type="journal article" date="2022" name="IScience">
        <title>Evolution of zygomycete secretomes and the origins of terrestrial fungal ecologies.</title>
        <authorList>
            <person name="Chang Y."/>
            <person name="Wang Y."/>
            <person name="Mondo S."/>
            <person name="Ahrendt S."/>
            <person name="Andreopoulos W."/>
            <person name="Barry K."/>
            <person name="Beard J."/>
            <person name="Benny G.L."/>
            <person name="Blankenship S."/>
            <person name="Bonito G."/>
            <person name="Cuomo C."/>
            <person name="Desiro A."/>
            <person name="Gervers K.A."/>
            <person name="Hundley H."/>
            <person name="Kuo A."/>
            <person name="LaButti K."/>
            <person name="Lang B.F."/>
            <person name="Lipzen A."/>
            <person name="O'Donnell K."/>
            <person name="Pangilinan J."/>
            <person name="Reynolds N."/>
            <person name="Sandor L."/>
            <person name="Smith M.E."/>
            <person name="Tsang A."/>
            <person name="Grigoriev I.V."/>
            <person name="Stajich J.E."/>
            <person name="Spatafora J.W."/>
        </authorList>
    </citation>
    <scope>NUCLEOTIDE SEQUENCE</scope>
    <source>
        <strain evidence="6">RSA 2281</strain>
    </source>
</reference>
<keyword evidence="7" id="KW-1185">Reference proteome</keyword>
<dbReference type="PROSITE" id="PS51021">
    <property type="entry name" value="BAR"/>
    <property type="match status" value="1"/>
</dbReference>
<dbReference type="Gene3D" id="1.20.1270.60">
    <property type="entry name" value="Arfaptin homology (AH) domain/BAR domain"/>
    <property type="match status" value="1"/>
</dbReference>
<dbReference type="GO" id="GO:0097320">
    <property type="term" value="P:plasma membrane tubulation"/>
    <property type="evidence" value="ECO:0007669"/>
    <property type="project" value="TreeGrafter"/>
</dbReference>
<sequence>MSLMHGLKKNLNRAGTSLRQRAGWVDNTLDQEFEDEYERFKAMQKNVEKLSKEIKHFLEAIRAMCIAQRSMSQIIGQFVNHELTAGMVQYQKLLERLDGEIRIEFDKEFRDTVLEPLTRLCSYFPAVEDAIKRRHKKALDYDNERAKVRKLIDKPSEDPNRLPMAEEIANQAREHYEGLNTILVEDLPKMVEMRVPYIDPSFEALVKLQLKLSEVFYAEFQNIQDSFQPEQQKAEADDLLQDMRQLTICGNY</sequence>
<dbReference type="EMBL" id="JAIXMP010000006">
    <property type="protein sequence ID" value="KAI9271718.1"/>
    <property type="molecule type" value="Genomic_DNA"/>
</dbReference>
<dbReference type="PANTHER" id="PTHR47174">
    <property type="entry name" value="BRIDGING INTEGRATOR 3"/>
    <property type="match status" value="1"/>
</dbReference>
<feature type="domain" description="BAR" evidence="5">
    <location>
        <begin position="18"/>
        <end position="236"/>
    </location>
</feature>
<dbReference type="Proteomes" id="UP001209540">
    <property type="component" value="Unassembled WGS sequence"/>
</dbReference>
<organism evidence="6 7">
    <name type="scientific">Phascolomyces articulosus</name>
    <dbReference type="NCBI Taxonomy" id="60185"/>
    <lineage>
        <taxon>Eukaryota</taxon>
        <taxon>Fungi</taxon>
        <taxon>Fungi incertae sedis</taxon>
        <taxon>Mucoromycota</taxon>
        <taxon>Mucoromycotina</taxon>
        <taxon>Mucoromycetes</taxon>
        <taxon>Mucorales</taxon>
        <taxon>Lichtheimiaceae</taxon>
        <taxon>Phascolomyces</taxon>
    </lineage>
</organism>
<reference evidence="6" key="2">
    <citation type="submission" date="2023-02" db="EMBL/GenBank/DDBJ databases">
        <authorList>
            <consortium name="DOE Joint Genome Institute"/>
            <person name="Mondo S.J."/>
            <person name="Chang Y."/>
            <person name="Wang Y."/>
            <person name="Ahrendt S."/>
            <person name="Andreopoulos W."/>
            <person name="Barry K."/>
            <person name="Beard J."/>
            <person name="Benny G.L."/>
            <person name="Blankenship S."/>
            <person name="Bonito G."/>
            <person name="Cuomo C."/>
            <person name="Desiro A."/>
            <person name="Gervers K.A."/>
            <person name="Hundley H."/>
            <person name="Kuo A."/>
            <person name="LaButti K."/>
            <person name="Lang B.F."/>
            <person name="Lipzen A."/>
            <person name="O'Donnell K."/>
            <person name="Pangilinan J."/>
            <person name="Reynolds N."/>
            <person name="Sandor L."/>
            <person name="Smith M.W."/>
            <person name="Tsang A."/>
            <person name="Grigoriev I.V."/>
            <person name="Stajich J.E."/>
            <person name="Spatafora J.W."/>
        </authorList>
    </citation>
    <scope>NUCLEOTIDE SEQUENCE</scope>
    <source>
        <strain evidence="6">RSA 2281</strain>
    </source>
</reference>
<evidence type="ECO:0000256" key="4">
    <source>
        <dbReference type="SAM" id="Coils"/>
    </source>
</evidence>
<keyword evidence="2" id="KW-0963">Cytoplasm</keyword>
<evidence type="ECO:0000259" key="5">
    <source>
        <dbReference type="PROSITE" id="PS51021"/>
    </source>
</evidence>
<protein>
    <recommendedName>
        <fullName evidence="5">BAR domain-containing protein</fullName>
    </recommendedName>
</protein>
<evidence type="ECO:0000256" key="1">
    <source>
        <dbReference type="ARBA" id="ARBA00004245"/>
    </source>
</evidence>
<dbReference type="InterPro" id="IPR004148">
    <property type="entry name" value="BAR_dom"/>
</dbReference>
<dbReference type="GO" id="GO:0006897">
    <property type="term" value="P:endocytosis"/>
    <property type="evidence" value="ECO:0007669"/>
    <property type="project" value="InterPro"/>
</dbReference>
<dbReference type="InterPro" id="IPR046982">
    <property type="entry name" value="BIN3/RVS161-like"/>
</dbReference>
<evidence type="ECO:0000313" key="7">
    <source>
        <dbReference type="Proteomes" id="UP001209540"/>
    </source>
</evidence>
<dbReference type="GO" id="GO:0031097">
    <property type="term" value="C:medial cortex"/>
    <property type="evidence" value="ECO:0007669"/>
    <property type="project" value="TreeGrafter"/>
</dbReference>
<dbReference type="AlphaFoldDB" id="A0AAD5PHD4"/>
<accession>A0AAD5PHD4</accession>
<evidence type="ECO:0000313" key="6">
    <source>
        <dbReference type="EMBL" id="KAI9271718.1"/>
    </source>
</evidence>
<dbReference type="PANTHER" id="PTHR47174:SF3">
    <property type="entry name" value="BRIDGING INTEGRATOR 3"/>
    <property type="match status" value="1"/>
</dbReference>